<dbReference type="RefSeq" id="WP_123879402.1">
    <property type="nucleotide sequence ID" value="NZ_CP033920.1"/>
</dbReference>
<reference evidence="3" key="3">
    <citation type="submission" date="2018-11" db="EMBL/GenBank/DDBJ databases">
        <title>Proposal to divide the Flavobacteriaceae and reorganize its genera based on Amino Acid Identity values calculated from whole genome sequences.</title>
        <authorList>
            <person name="Nicholson A.C."/>
            <person name="Gulvik C.A."/>
            <person name="Whitney A.M."/>
            <person name="Humrighouse B.W."/>
            <person name="Bell M."/>
            <person name="Holmes B."/>
            <person name="Steigerwalt A."/>
            <person name="Villarma A."/>
            <person name="Sheth M."/>
            <person name="Batra D."/>
            <person name="Pryor J."/>
            <person name="Bernardet J.-F."/>
            <person name="Hugo C."/>
            <person name="Kampfer P."/>
            <person name="Newman J."/>
            <person name="Mcquiston J.R."/>
        </authorList>
    </citation>
    <scope>NUCLEOTIDE SEQUENCE [LARGE SCALE GENOMIC DNA]</scope>
    <source>
        <strain evidence="3">G0188</strain>
    </source>
</reference>
<dbReference type="Proteomes" id="UP000255224">
    <property type="component" value="Unassembled WGS sequence"/>
</dbReference>
<dbReference type="Pfam" id="PF07715">
    <property type="entry name" value="Plug"/>
    <property type="match status" value="1"/>
</dbReference>
<reference evidence="4 5" key="1">
    <citation type="submission" date="2018-06" db="EMBL/GenBank/DDBJ databases">
        <authorList>
            <consortium name="Pathogen Informatics"/>
            <person name="Doyle S."/>
        </authorList>
    </citation>
    <scope>NUCLEOTIDE SEQUENCE [LARGE SCALE GENOMIC DNA]</scope>
    <source>
        <strain evidence="4 5">NCTC13533</strain>
    </source>
</reference>
<sequence>MDKKVQSIKWLYLTVFLLPVLAMAQEKDKETKLDDVVLVGYTKVSKKDVTNAVSSVKGEALKDMPSTNAAEAIQGRLAGVQVSLSEGSPELMWIL</sequence>
<keyword evidence="1" id="KW-0732">Signal</keyword>
<evidence type="ECO:0000313" key="3">
    <source>
        <dbReference type="EMBL" id="AZA49269.1"/>
    </source>
</evidence>
<evidence type="ECO:0000313" key="4">
    <source>
        <dbReference type="EMBL" id="STC94095.1"/>
    </source>
</evidence>
<organism evidence="4 5">
    <name type="scientific">Chryseobacterium carnipullorum</name>
    <dbReference type="NCBI Taxonomy" id="1124835"/>
    <lineage>
        <taxon>Bacteria</taxon>
        <taxon>Pseudomonadati</taxon>
        <taxon>Bacteroidota</taxon>
        <taxon>Flavobacteriia</taxon>
        <taxon>Flavobacteriales</taxon>
        <taxon>Weeksellaceae</taxon>
        <taxon>Chryseobacterium group</taxon>
        <taxon>Chryseobacterium</taxon>
    </lineage>
</organism>
<evidence type="ECO:0000256" key="1">
    <source>
        <dbReference type="SAM" id="SignalP"/>
    </source>
</evidence>
<evidence type="ECO:0000313" key="5">
    <source>
        <dbReference type="Proteomes" id="UP000255224"/>
    </source>
</evidence>
<proteinExistence type="predicted"/>
<dbReference type="SUPFAM" id="SSF56935">
    <property type="entry name" value="Porins"/>
    <property type="match status" value="1"/>
</dbReference>
<dbReference type="Gene3D" id="2.170.130.10">
    <property type="entry name" value="TonB-dependent receptor, plug domain"/>
    <property type="match status" value="1"/>
</dbReference>
<dbReference type="Proteomes" id="UP000273270">
    <property type="component" value="Chromosome"/>
</dbReference>
<feature type="signal peptide" evidence="1">
    <location>
        <begin position="1"/>
        <end position="24"/>
    </location>
</feature>
<dbReference type="AlphaFoldDB" id="A0A376DRA0"/>
<dbReference type="KEGG" id="ccau:EG346_14280"/>
<dbReference type="InterPro" id="IPR037066">
    <property type="entry name" value="Plug_dom_sf"/>
</dbReference>
<dbReference type="InterPro" id="IPR012910">
    <property type="entry name" value="Plug_dom"/>
</dbReference>
<name>A0A376DRA0_CHRCU</name>
<dbReference type="EMBL" id="CP033920">
    <property type="protein sequence ID" value="AZA49269.1"/>
    <property type="molecule type" value="Genomic_DNA"/>
</dbReference>
<evidence type="ECO:0000259" key="2">
    <source>
        <dbReference type="Pfam" id="PF07715"/>
    </source>
</evidence>
<keyword evidence="4" id="KW-0675">Receptor</keyword>
<dbReference type="EMBL" id="UFVQ01000003">
    <property type="protein sequence ID" value="STC94095.1"/>
    <property type="molecule type" value="Genomic_DNA"/>
</dbReference>
<feature type="domain" description="TonB-dependent receptor plug" evidence="2">
    <location>
        <begin position="46"/>
        <end position="86"/>
    </location>
</feature>
<gene>
    <name evidence="3" type="ORF">EG346_14280</name>
    <name evidence="4" type="ORF">NCTC13533_01319</name>
</gene>
<accession>A0A376DRA0</accession>
<feature type="chain" id="PRO_5044585996" evidence="1">
    <location>
        <begin position="25"/>
        <end position="95"/>
    </location>
</feature>
<accession>A0A3G6N856</accession>
<keyword evidence="6" id="KW-1185">Reference proteome</keyword>
<protein>
    <submittedName>
        <fullName evidence="4">Outer membrane cobalamin receptor protein</fullName>
    </submittedName>
</protein>
<reference evidence="6" key="2">
    <citation type="submission" date="2018-11" db="EMBL/GenBank/DDBJ databases">
        <title>Proposal to divide the Flavobacteriaceae and reorganize its genera based on Amino Acid Identity values calculated from whole genome sequences.</title>
        <authorList>
            <person name="Nicholson A.C."/>
            <person name="Gulvik C.A."/>
            <person name="Whitney A.M."/>
            <person name="Humrighouse B.W."/>
            <person name="Bell M."/>
            <person name="Holmes B."/>
            <person name="Steigerwalt A.G."/>
            <person name="Villarma A."/>
            <person name="Sheth M."/>
            <person name="Batra D."/>
            <person name="Pryor J."/>
            <person name="Bernardet J.-F."/>
            <person name="Hugo C."/>
            <person name="Kampfer P."/>
            <person name="Newman J."/>
            <person name="McQuiston J.R."/>
        </authorList>
    </citation>
    <scope>NUCLEOTIDE SEQUENCE [LARGE SCALE GENOMIC DNA]</scope>
    <source>
        <strain evidence="6">G0188</strain>
    </source>
</reference>
<evidence type="ECO:0000313" key="6">
    <source>
        <dbReference type="Proteomes" id="UP000273270"/>
    </source>
</evidence>